<evidence type="ECO:0000256" key="7">
    <source>
        <dbReference type="SAM" id="MobiDB-lite"/>
    </source>
</evidence>
<sequence>TTSSTSSTLRRSCIFCRARKIRCSGGHICTACRNRNINCVYGLESRKGRPRNIRKGVAEAGLSLEGGIRKHDDTPTPRRGQTLGGELEQMFDEYFIRKLGSRSNLFQNSIASFQRHAQQQQQSLSSDQQKENPRSTLSYDGLLSFLAHEMVEILLLRVGHLGRENPGSGQVNFYITSLATDTTPAMFDRPQRAKNPISALGQHRVMQLVDIWFLMHPLSSLVSKTLLLSALRDRTVGEALLAIMLADACEVFSDSNIGLMSSSNDDQDPSTLVQYAADELKARPLPLPESATLSTAQVMIFLGWRELSRRYAWRATCYIRYICRIVARQHQQWQKQNRQDGAKLNGVNIADVEKEKLQNLYWLCLSSITWSFMQIDQPFSLLGPGGLPGFPSMDETTSAVLRLDQASGNISTLHFQIQTMRWLWPLSHVTSTVAHIYTLYLNTHRKLQSAHLYMLPWEIRDILDQAIKLVEREITTPNSQCFLFTAYHTIIIHMVFSPGQTTSSIVDAFCESTSVLLEIAQRFPSTLPSGLVPTQRTYSTNTLALTLDACSRALVHICKEYERQSMDTTNQIRDKLAGLAEQLREVCKADFMAQCISIVRPVKKRLKRVQLAYKSLGDASAPILDEDLNFSLNFVSWSDLINPVLGDDPAQLEFADPGFFVDDPVWGSLLGFPGFTQ</sequence>
<evidence type="ECO:0000256" key="1">
    <source>
        <dbReference type="ARBA" id="ARBA00004123"/>
    </source>
</evidence>
<dbReference type="InterPro" id="IPR036864">
    <property type="entry name" value="Zn2-C6_fun-type_DNA-bd_sf"/>
</dbReference>
<name>A0A1L9VF85_ASPGL</name>
<evidence type="ECO:0000313" key="9">
    <source>
        <dbReference type="EMBL" id="OJJ82554.1"/>
    </source>
</evidence>
<evidence type="ECO:0000259" key="8">
    <source>
        <dbReference type="PROSITE" id="PS50048"/>
    </source>
</evidence>
<evidence type="ECO:0000256" key="3">
    <source>
        <dbReference type="ARBA" id="ARBA00023015"/>
    </source>
</evidence>
<evidence type="ECO:0000256" key="6">
    <source>
        <dbReference type="ARBA" id="ARBA00023242"/>
    </source>
</evidence>
<keyword evidence="5" id="KW-0804">Transcription</keyword>
<dbReference type="PROSITE" id="PS00463">
    <property type="entry name" value="ZN2_CY6_FUNGAL_1"/>
    <property type="match status" value="1"/>
</dbReference>
<dbReference type="SUPFAM" id="SSF57701">
    <property type="entry name" value="Zn2/Cys6 DNA-binding domain"/>
    <property type="match status" value="1"/>
</dbReference>
<keyword evidence="10" id="KW-1185">Reference proteome</keyword>
<organism evidence="9 10">
    <name type="scientific">Aspergillus glaucus CBS 516.65</name>
    <dbReference type="NCBI Taxonomy" id="1160497"/>
    <lineage>
        <taxon>Eukaryota</taxon>
        <taxon>Fungi</taxon>
        <taxon>Dikarya</taxon>
        <taxon>Ascomycota</taxon>
        <taxon>Pezizomycotina</taxon>
        <taxon>Eurotiomycetes</taxon>
        <taxon>Eurotiomycetidae</taxon>
        <taxon>Eurotiales</taxon>
        <taxon>Aspergillaceae</taxon>
        <taxon>Aspergillus</taxon>
        <taxon>Aspergillus subgen. Aspergillus</taxon>
    </lineage>
</organism>
<dbReference type="SMART" id="SM00066">
    <property type="entry name" value="GAL4"/>
    <property type="match status" value="1"/>
</dbReference>
<dbReference type="VEuPathDB" id="FungiDB:ASPGLDRAFT_106677"/>
<keyword evidence="2" id="KW-0479">Metal-binding</keyword>
<accession>A0A1L9VF85</accession>
<feature type="compositionally biased region" description="Low complexity" evidence="7">
    <location>
        <begin position="116"/>
        <end position="127"/>
    </location>
</feature>
<evidence type="ECO:0000256" key="5">
    <source>
        <dbReference type="ARBA" id="ARBA00023163"/>
    </source>
</evidence>
<evidence type="ECO:0000256" key="4">
    <source>
        <dbReference type="ARBA" id="ARBA00023125"/>
    </source>
</evidence>
<feature type="non-terminal residue" evidence="9">
    <location>
        <position position="1"/>
    </location>
</feature>
<dbReference type="PROSITE" id="PS50048">
    <property type="entry name" value="ZN2_CY6_FUNGAL_2"/>
    <property type="match status" value="1"/>
</dbReference>
<keyword evidence="3" id="KW-0805">Transcription regulation</keyword>
<dbReference type="STRING" id="1160497.A0A1L9VF85"/>
<dbReference type="Gene3D" id="4.10.240.10">
    <property type="entry name" value="Zn(2)-C6 fungal-type DNA-binding domain"/>
    <property type="match status" value="1"/>
</dbReference>
<keyword evidence="6" id="KW-0539">Nucleus</keyword>
<feature type="region of interest" description="Disordered" evidence="7">
    <location>
        <begin position="116"/>
        <end position="135"/>
    </location>
</feature>
<evidence type="ECO:0000313" key="10">
    <source>
        <dbReference type="Proteomes" id="UP000184300"/>
    </source>
</evidence>
<dbReference type="InterPro" id="IPR050987">
    <property type="entry name" value="AtrR-like"/>
</dbReference>
<dbReference type="Proteomes" id="UP000184300">
    <property type="component" value="Unassembled WGS sequence"/>
</dbReference>
<evidence type="ECO:0000256" key="2">
    <source>
        <dbReference type="ARBA" id="ARBA00022723"/>
    </source>
</evidence>
<dbReference type="GeneID" id="34455774"/>
<feature type="non-terminal residue" evidence="9">
    <location>
        <position position="677"/>
    </location>
</feature>
<gene>
    <name evidence="9" type="ORF">ASPGLDRAFT_106677</name>
</gene>
<comment type="subcellular location">
    <subcellularLocation>
        <location evidence="1">Nucleus</location>
    </subcellularLocation>
</comment>
<keyword evidence="4" id="KW-0238">DNA-binding</keyword>
<dbReference type="OrthoDB" id="5069333at2759"/>
<dbReference type="GO" id="GO:0003677">
    <property type="term" value="F:DNA binding"/>
    <property type="evidence" value="ECO:0007669"/>
    <property type="project" value="UniProtKB-KW"/>
</dbReference>
<dbReference type="InterPro" id="IPR001138">
    <property type="entry name" value="Zn2Cys6_DnaBD"/>
</dbReference>
<dbReference type="PANTHER" id="PTHR46910">
    <property type="entry name" value="TRANSCRIPTION FACTOR PDR1"/>
    <property type="match status" value="1"/>
</dbReference>
<dbReference type="GO" id="GO:0000981">
    <property type="term" value="F:DNA-binding transcription factor activity, RNA polymerase II-specific"/>
    <property type="evidence" value="ECO:0007669"/>
    <property type="project" value="InterPro"/>
</dbReference>
<reference evidence="10" key="1">
    <citation type="journal article" date="2017" name="Genome Biol.">
        <title>Comparative genomics reveals high biological diversity and specific adaptations in the industrially and medically important fungal genus Aspergillus.</title>
        <authorList>
            <person name="de Vries R.P."/>
            <person name="Riley R."/>
            <person name="Wiebenga A."/>
            <person name="Aguilar-Osorio G."/>
            <person name="Amillis S."/>
            <person name="Uchima C.A."/>
            <person name="Anderluh G."/>
            <person name="Asadollahi M."/>
            <person name="Askin M."/>
            <person name="Barry K."/>
            <person name="Battaglia E."/>
            <person name="Bayram O."/>
            <person name="Benocci T."/>
            <person name="Braus-Stromeyer S.A."/>
            <person name="Caldana C."/>
            <person name="Canovas D."/>
            <person name="Cerqueira G.C."/>
            <person name="Chen F."/>
            <person name="Chen W."/>
            <person name="Choi C."/>
            <person name="Clum A."/>
            <person name="Dos Santos R.A."/>
            <person name="Damasio A.R."/>
            <person name="Diallinas G."/>
            <person name="Emri T."/>
            <person name="Fekete E."/>
            <person name="Flipphi M."/>
            <person name="Freyberg S."/>
            <person name="Gallo A."/>
            <person name="Gournas C."/>
            <person name="Habgood R."/>
            <person name="Hainaut M."/>
            <person name="Harispe M.L."/>
            <person name="Henrissat B."/>
            <person name="Hilden K.S."/>
            <person name="Hope R."/>
            <person name="Hossain A."/>
            <person name="Karabika E."/>
            <person name="Karaffa L."/>
            <person name="Karanyi Z."/>
            <person name="Krasevec N."/>
            <person name="Kuo A."/>
            <person name="Kusch H."/>
            <person name="LaButti K."/>
            <person name="Lagendijk E.L."/>
            <person name="Lapidus A."/>
            <person name="Levasseur A."/>
            <person name="Lindquist E."/>
            <person name="Lipzen A."/>
            <person name="Logrieco A.F."/>
            <person name="MacCabe A."/>
            <person name="Maekelae M.R."/>
            <person name="Malavazi I."/>
            <person name="Melin P."/>
            <person name="Meyer V."/>
            <person name="Mielnichuk N."/>
            <person name="Miskei M."/>
            <person name="Molnar A.P."/>
            <person name="Mule G."/>
            <person name="Ngan C.Y."/>
            <person name="Orejas M."/>
            <person name="Orosz E."/>
            <person name="Ouedraogo J.P."/>
            <person name="Overkamp K.M."/>
            <person name="Park H.-S."/>
            <person name="Perrone G."/>
            <person name="Piumi F."/>
            <person name="Punt P.J."/>
            <person name="Ram A.F."/>
            <person name="Ramon A."/>
            <person name="Rauscher S."/>
            <person name="Record E."/>
            <person name="Riano-Pachon D.M."/>
            <person name="Robert V."/>
            <person name="Roehrig J."/>
            <person name="Ruller R."/>
            <person name="Salamov A."/>
            <person name="Salih N.S."/>
            <person name="Samson R.A."/>
            <person name="Sandor E."/>
            <person name="Sanguinetti M."/>
            <person name="Schuetze T."/>
            <person name="Sepcic K."/>
            <person name="Shelest E."/>
            <person name="Sherlock G."/>
            <person name="Sophianopoulou V."/>
            <person name="Squina F.M."/>
            <person name="Sun H."/>
            <person name="Susca A."/>
            <person name="Todd R.B."/>
            <person name="Tsang A."/>
            <person name="Unkles S.E."/>
            <person name="van de Wiele N."/>
            <person name="van Rossen-Uffink D."/>
            <person name="Oliveira J.V."/>
            <person name="Vesth T.C."/>
            <person name="Visser J."/>
            <person name="Yu J.-H."/>
            <person name="Zhou M."/>
            <person name="Andersen M.R."/>
            <person name="Archer D.B."/>
            <person name="Baker S.E."/>
            <person name="Benoit I."/>
            <person name="Brakhage A.A."/>
            <person name="Braus G.H."/>
            <person name="Fischer R."/>
            <person name="Frisvad J.C."/>
            <person name="Goldman G.H."/>
            <person name="Houbraken J."/>
            <person name="Oakley B."/>
            <person name="Pocsi I."/>
            <person name="Scazzocchio C."/>
            <person name="Seiboth B."/>
            <person name="vanKuyk P.A."/>
            <person name="Wortman J."/>
            <person name="Dyer P.S."/>
            <person name="Grigoriev I.V."/>
        </authorList>
    </citation>
    <scope>NUCLEOTIDE SEQUENCE [LARGE SCALE GENOMIC DNA]</scope>
    <source>
        <strain evidence="10">CBS 516.65</strain>
    </source>
</reference>
<dbReference type="RefSeq" id="XP_022399252.1">
    <property type="nucleotide sequence ID" value="XM_022539513.1"/>
</dbReference>
<dbReference type="EMBL" id="KV878902">
    <property type="protein sequence ID" value="OJJ82554.1"/>
    <property type="molecule type" value="Genomic_DNA"/>
</dbReference>
<dbReference type="GO" id="GO:0008270">
    <property type="term" value="F:zinc ion binding"/>
    <property type="evidence" value="ECO:0007669"/>
    <property type="project" value="InterPro"/>
</dbReference>
<dbReference type="GO" id="GO:0005634">
    <property type="term" value="C:nucleus"/>
    <property type="evidence" value="ECO:0007669"/>
    <property type="project" value="UniProtKB-SubCell"/>
</dbReference>
<dbReference type="AlphaFoldDB" id="A0A1L9VF85"/>
<dbReference type="PANTHER" id="PTHR46910:SF3">
    <property type="entry name" value="HALOTOLERANCE PROTEIN 9-RELATED"/>
    <property type="match status" value="1"/>
</dbReference>
<proteinExistence type="predicted"/>
<dbReference type="CDD" id="cd00067">
    <property type="entry name" value="GAL4"/>
    <property type="match status" value="1"/>
</dbReference>
<dbReference type="Pfam" id="PF00172">
    <property type="entry name" value="Zn_clus"/>
    <property type="match status" value="1"/>
</dbReference>
<protein>
    <recommendedName>
        <fullName evidence="8">Zn(2)-C6 fungal-type domain-containing protein</fullName>
    </recommendedName>
</protein>
<feature type="domain" description="Zn(2)-C6 fungal-type" evidence="8">
    <location>
        <begin position="12"/>
        <end position="41"/>
    </location>
</feature>